<dbReference type="KEGG" id="ftj:FTUN_4857"/>
<reference evidence="3" key="1">
    <citation type="submission" date="2020-05" db="EMBL/GenBank/DDBJ databases">
        <title>Frigoriglobus tundricola gen. nov., sp. nov., a psychrotolerant cellulolytic planctomycete of the family Gemmataceae with two divergent copies of 16S rRNA gene.</title>
        <authorList>
            <person name="Kulichevskaya I.S."/>
            <person name="Ivanova A.A."/>
            <person name="Naumoff D.G."/>
            <person name="Beletsky A.V."/>
            <person name="Rijpstra W.I.C."/>
            <person name="Sinninghe Damste J.S."/>
            <person name="Mardanov A.V."/>
            <person name="Ravin N.V."/>
            <person name="Dedysh S.N."/>
        </authorList>
    </citation>
    <scope>NUCLEOTIDE SEQUENCE [LARGE SCALE GENOMIC DNA]</scope>
    <source>
        <strain evidence="3">PL17</strain>
    </source>
</reference>
<name>A0A6M5YT74_9BACT</name>
<evidence type="ECO:0008006" key="4">
    <source>
        <dbReference type="Google" id="ProtNLM"/>
    </source>
</evidence>
<keyword evidence="3" id="KW-1185">Reference proteome</keyword>
<dbReference type="RefSeq" id="WP_171472690.1">
    <property type="nucleotide sequence ID" value="NZ_CP053452.2"/>
</dbReference>
<accession>A0A6M5YT74</accession>
<organism evidence="2 3">
    <name type="scientific">Frigoriglobus tundricola</name>
    <dbReference type="NCBI Taxonomy" id="2774151"/>
    <lineage>
        <taxon>Bacteria</taxon>
        <taxon>Pseudomonadati</taxon>
        <taxon>Planctomycetota</taxon>
        <taxon>Planctomycetia</taxon>
        <taxon>Gemmatales</taxon>
        <taxon>Gemmataceae</taxon>
        <taxon>Frigoriglobus</taxon>
    </lineage>
</organism>
<feature type="signal peptide" evidence="1">
    <location>
        <begin position="1"/>
        <end position="23"/>
    </location>
</feature>
<dbReference type="AlphaFoldDB" id="A0A6M5YT74"/>
<dbReference type="EMBL" id="CP053452">
    <property type="protein sequence ID" value="QJW97287.1"/>
    <property type="molecule type" value="Genomic_DNA"/>
</dbReference>
<evidence type="ECO:0000313" key="3">
    <source>
        <dbReference type="Proteomes" id="UP000503447"/>
    </source>
</evidence>
<proteinExistence type="predicted"/>
<keyword evidence="1" id="KW-0732">Signal</keyword>
<evidence type="ECO:0000313" key="2">
    <source>
        <dbReference type="EMBL" id="QJW97287.1"/>
    </source>
</evidence>
<feature type="chain" id="PRO_5026835599" description="DUF3365 domain-containing protein" evidence="1">
    <location>
        <begin position="24"/>
        <end position="239"/>
    </location>
</feature>
<protein>
    <recommendedName>
        <fullName evidence="4">DUF3365 domain-containing protein</fullName>
    </recommendedName>
</protein>
<evidence type="ECO:0000256" key="1">
    <source>
        <dbReference type="SAM" id="SignalP"/>
    </source>
</evidence>
<sequence>MKCPLMSVKLAGVAVALSGLVLAAPAADVPAGEATKHEMEGLTQIHYTAVEVFVGRSGFGFERMPPPPLVSIVKPKSLAEKKPEGKDAEEKLPKREVKHAGLEKLAAPLTRGRFLTADKTEQWVVRELLLIGLDKHPEPVVYLVDPAAEEEGPAKGRDAKTKKKEVKTRKLDAFESESVKVIQGGGELQAERKGKAMRAVAAIYAGEFCLKCHEHEGQMLGAFAYRLERVALKPEERGK</sequence>
<gene>
    <name evidence="2" type="ORF">FTUN_4857</name>
</gene>
<dbReference type="Proteomes" id="UP000503447">
    <property type="component" value="Chromosome"/>
</dbReference>